<keyword evidence="1" id="KW-0479">Metal-binding</keyword>
<keyword evidence="7" id="KW-1185">Reference proteome</keyword>
<dbReference type="EMBL" id="AGCU01143723">
    <property type="status" value="NOT_ANNOTATED_CDS"/>
    <property type="molecule type" value="Genomic_DNA"/>
</dbReference>
<evidence type="ECO:0000256" key="3">
    <source>
        <dbReference type="ARBA" id="ARBA00022833"/>
    </source>
</evidence>
<dbReference type="GeneTree" id="ENSGT01030000234669"/>
<dbReference type="Gene3D" id="3.30.40.10">
    <property type="entry name" value="Zinc/RING finger domain, C3HC4 (zinc finger)"/>
    <property type="match status" value="1"/>
</dbReference>
<reference evidence="7" key="2">
    <citation type="journal article" date="2013" name="Nat. Genet.">
        <title>The draft genomes of soft-shell turtle and green sea turtle yield insights into the development and evolution of the turtle-specific body plan.</title>
        <authorList>
            <person name="Wang Z."/>
            <person name="Pascual-Anaya J."/>
            <person name="Zadissa A."/>
            <person name="Li W."/>
            <person name="Niimura Y."/>
            <person name="Huang Z."/>
            <person name="Li C."/>
            <person name="White S."/>
            <person name="Xiong Z."/>
            <person name="Fang D."/>
            <person name="Wang B."/>
            <person name="Ming Y."/>
            <person name="Chen Y."/>
            <person name="Zheng Y."/>
            <person name="Kuraku S."/>
            <person name="Pignatelli M."/>
            <person name="Herrero J."/>
            <person name="Beal K."/>
            <person name="Nozawa M."/>
            <person name="Li Q."/>
            <person name="Wang J."/>
            <person name="Zhang H."/>
            <person name="Yu L."/>
            <person name="Shigenobu S."/>
            <person name="Wang J."/>
            <person name="Liu J."/>
            <person name="Flicek P."/>
            <person name="Searle S."/>
            <person name="Wang J."/>
            <person name="Kuratani S."/>
            <person name="Yin Y."/>
            <person name="Aken B."/>
            <person name="Zhang G."/>
            <person name="Irie N."/>
        </authorList>
    </citation>
    <scope>NUCLEOTIDE SEQUENCE [LARGE SCALE GENOMIC DNA]</scope>
    <source>
        <strain evidence="7">Daiwa-1</strain>
    </source>
</reference>
<dbReference type="GO" id="GO:0008270">
    <property type="term" value="F:zinc ion binding"/>
    <property type="evidence" value="ECO:0007669"/>
    <property type="project" value="UniProtKB-KW"/>
</dbReference>
<dbReference type="eggNOG" id="KOG2177">
    <property type="taxonomic scope" value="Eukaryota"/>
</dbReference>
<feature type="coiled-coil region" evidence="4">
    <location>
        <begin position="147"/>
        <end position="241"/>
    </location>
</feature>
<keyword evidence="2" id="KW-0863">Zinc-finger</keyword>
<proteinExistence type="predicted"/>
<evidence type="ECO:0000313" key="7">
    <source>
        <dbReference type="Proteomes" id="UP000007267"/>
    </source>
</evidence>
<sequence length="324" mass="37532">MAAQSPVESLWEEAMPPVCLEDFTAPVTLECGHNVYQDCLSPQCRDTAQQGTLQSNRELANMAELAKRLSFQAPMVLPIKEATQEYKVQSCCPVHRCDTTFYFSCTLKALQSSGCVSTYIKSLQRPDLAVLVATSGRPHEEKLETHLKRLRKERENLLEWKVTAERKTKEYLKQTQAERQKIVAEFQQLRQGQFLEEQERLLLAQLEKLYEEIRRLQTDANRKLSAQISRLSEQIVELEGTCQKPVSDFLQDVRNTLNRCEMGQFQLPEEIFRGFSQKTIALSESLREFKGTWKCKNLKFNDSFRNREVPFVGLVKIHLDFARF</sequence>
<organism evidence="6 7">
    <name type="scientific">Pelodiscus sinensis</name>
    <name type="common">Chinese softshell turtle</name>
    <name type="synonym">Trionyx sinensis</name>
    <dbReference type="NCBI Taxonomy" id="13735"/>
    <lineage>
        <taxon>Eukaryota</taxon>
        <taxon>Metazoa</taxon>
        <taxon>Chordata</taxon>
        <taxon>Craniata</taxon>
        <taxon>Vertebrata</taxon>
        <taxon>Euteleostomi</taxon>
        <taxon>Archelosauria</taxon>
        <taxon>Testudinata</taxon>
        <taxon>Testudines</taxon>
        <taxon>Cryptodira</taxon>
        <taxon>Trionychia</taxon>
        <taxon>Trionychidae</taxon>
        <taxon>Pelodiscus</taxon>
    </lineage>
</organism>
<evidence type="ECO:0000256" key="4">
    <source>
        <dbReference type="SAM" id="Coils"/>
    </source>
</evidence>
<evidence type="ECO:0000259" key="5">
    <source>
        <dbReference type="Pfam" id="PF13445"/>
    </source>
</evidence>
<dbReference type="Ensembl" id="ENSPSIT00000003265.1">
    <property type="protein sequence ID" value="ENSPSIP00000003250.1"/>
    <property type="gene ID" value="ENSPSIG00000003119.1"/>
</dbReference>
<feature type="domain" description="Zinc finger RING-type eukaryotic" evidence="5">
    <location>
        <begin position="17"/>
        <end position="46"/>
    </location>
</feature>
<protein>
    <recommendedName>
        <fullName evidence="5">Zinc finger RING-type eukaryotic domain-containing protein</fullName>
    </recommendedName>
</protein>
<dbReference type="SUPFAM" id="SSF57850">
    <property type="entry name" value="RING/U-box"/>
    <property type="match status" value="1"/>
</dbReference>
<name>K7F5E0_PELSI</name>
<keyword evidence="3" id="KW-0862">Zinc</keyword>
<dbReference type="Pfam" id="PF13445">
    <property type="entry name" value="zf-RING_UBOX"/>
    <property type="match status" value="1"/>
</dbReference>
<evidence type="ECO:0000313" key="6">
    <source>
        <dbReference type="Ensembl" id="ENSPSIP00000003250.1"/>
    </source>
</evidence>
<dbReference type="AlphaFoldDB" id="K7F5E0"/>
<dbReference type="InterPro" id="IPR027370">
    <property type="entry name" value="Znf-RING_euk"/>
</dbReference>
<dbReference type="InterPro" id="IPR050143">
    <property type="entry name" value="TRIM/RBCC"/>
</dbReference>
<reference evidence="6" key="4">
    <citation type="submission" date="2025-09" db="UniProtKB">
        <authorList>
            <consortium name="Ensembl"/>
        </authorList>
    </citation>
    <scope>IDENTIFICATION</scope>
</reference>
<reference evidence="7" key="1">
    <citation type="submission" date="2011-10" db="EMBL/GenBank/DDBJ databases">
        <authorList>
            <consortium name="Soft-shell Turtle Genome Consortium"/>
        </authorList>
    </citation>
    <scope>NUCLEOTIDE SEQUENCE [LARGE SCALE GENOMIC DNA]</scope>
    <source>
        <strain evidence="7">Daiwa-1</strain>
    </source>
</reference>
<evidence type="ECO:0000256" key="2">
    <source>
        <dbReference type="ARBA" id="ARBA00022771"/>
    </source>
</evidence>
<dbReference type="Proteomes" id="UP000007267">
    <property type="component" value="Unassembled WGS sequence"/>
</dbReference>
<keyword evidence="4" id="KW-0175">Coiled coil</keyword>
<evidence type="ECO:0000256" key="1">
    <source>
        <dbReference type="ARBA" id="ARBA00022723"/>
    </source>
</evidence>
<dbReference type="PANTHER" id="PTHR24103">
    <property type="entry name" value="E3 UBIQUITIN-PROTEIN LIGASE TRIM"/>
    <property type="match status" value="1"/>
</dbReference>
<accession>K7F5E0</accession>
<dbReference type="InterPro" id="IPR013083">
    <property type="entry name" value="Znf_RING/FYVE/PHD"/>
</dbReference>
<reference evidence="6" key="3">
    <citation type="submission" date="2025-08" db="UniProtKB">
        <authorList>
            <consortium name="Ensembl"/>
        </authorList>
    </citation>
    <scope>IDENTIFICATION</scope>
</reference>